<dbReference type="EMBL" id="HBUF01518210">
    <property type="protein sequence ID" value="CAG6748269.1"/>
    <property type="molecule type" value="Transcribed_RNA"/>
</dbReference>
<dbReference type="EMBL" id="HBUF01131492">
    <property type="protein sequence ID" value="CAG6644293.1"/>
    <property type="molecule type" value="Transcribed_RNA"/>
</dbReference>
<dbReference type="PANTHER" id="PTHR23138:SF142">
    <property type="entry name" value="RAN-BINDING PROTEIN 3B-RELATED"/>
    <property type="match status" value="1"/>
</dbReference>
<dbReference type="EMBL" id="HBUF01518212">
    <property type="protein sequence ID" value="CAG6748273.1"/>
    <property type="molecule type" value="Transcribed_RNA"/>
</dbReference>
<dbReference type="SUPFAM" id="SSF50729">
    <property type="entry name" value="PH domain-like"/>
    <property type="match status" value="1"/>
</dbReference>
<feature type="domain" description="RanBD1" evidence="4">
    <location>
        <begin position="339"/>
        <end position="424"/>
    </location>
</feature>
<dbReference type="Pfam" id="PF00638">
    <property type="entry name" value="Ran_BP1"/>
    <property type="match status" value="1"/>
</dbReference>
<name>A0A8D9EBY0_9HEMI</name>
<dbReference type="InterPro" id="IPR000156">
    <property type="entry name" value="Ran_bind_dom"/>
</dbReference>
<accession>A0A8D9EBY0</accession>
<evidence type="ECO:0000256" key="2">
    <source>
        <dbReference type="ARBA" id="ARBA00023242"/>
    </source>
</evidence>
<dbReference type="EMBL" id="HBUF01131490">
    <property type="protein sequence ID" value="CAG6644290.1"/>
    <property type="molecule type" value="Transcribed_RNA"/>
</dbReference>
<feature type="compositionally biased region" description="Low complexity" evidence="3">
    <location>
        <begin position="21"/>
        <end position="35"/>
    </location>
</feature>
<feature type="region of interest" description="Disordered" evidence="3">
    <location>
        <begin position="162"/>
        <end position="237"/>
    </location>
</feature>
<feature type="compositionally biased region" description="Low complexity" evidence="3">
    <location>
        <begin position="198"/>
        <end position="237"/>
    </location>
</feature>
<dbReference type="EMBL" id="HBUF01131491">
    <property type="protein sequence ID" value="CAG6644291.1"/>
    <property type="molecule type" value="Transcribed_RNA"/>
</dbReference>
<feature type="compositionally biased region" description="Polar residues" evidence="3">
    <location>
        <begin position="162"/>
        <end position="193"/>
    </location>
</feature>
<comment type="subcellular location">
    <subcellularLocation>
        <location evidence="1">Nucleus</location>
    </subcellularLocation>
</comment>
<dbReference type="SMART" id="SM00160">
    <property type="entry name" value="RanBD"/>
    <property type="match status" value="1"/>
</dbReference>
<dbReference type="EMBL" id="HBUF01518211">
    <property type="protein sequence ID" value="CAG6748271.1"/>
    <property type="molecule type" value="Transcribed_RNA"/>
</dbReference>
<feature type="region of interest" description="Disordered" evidence="3">
    <location>
        <begin position="114"/>
        <end position="138"/>
    </location>
</feature>
<feature type="region of interest" description="Disordered" evidence="3">
    <location>
        <begin position="1"/>
        <end position="78"/>
    </location>
</feature>
<dbReference type="CDD" id="cd13180">
    <property type="entry name" value="RanBD_RanBP3"/>
    <property type="match status" value="1"/>
</dbReference>
<feature type="region of interest" description="Disordered" evidence="3">
    <location>
        <begin position="253"/>
        <end position="299"/>
    </location>
</feature>
<organism evidence="5">
    <name type="scientific">Cacopsylla melanoneura</name>
    <dbReference type="NCBI Taxonomy" id="428564"/>
    <lineage>
        <taxon>Eukaryota</taxon>
        <taxon>Metazoa</taxon>
        <taxon>Ecdysozoa</taxon>
        <taxon>Arthropoda</taxon>
        <taxon>Hexapoda</taxon>
        <taxon>Insecta</taxon>
        <taxon>Pterygota</taxon>
        <taxon>Neoptera</taxon>
        <taxon>Paraneoptera</taxon>
        <taxon>Hemiptera</taxon>
        <taxon>Sternorrhyncha</taxon>
        <taxon>Psylloidea</taxon>
        <taxon>Psyllidae</taxon>
        <taxon>Psyllinae</taxon>
        <taxon>Cacopsylla</taxon>
    </lineage>
</organism>
<reference evidence="5" key="1">
    <citation type="submission" date="2021-05" db="EMBL/GenBank/DDBJ databases">
        <authorList>
            <person name="Alioto T."/>
            <person name="Alioto T."/>
            <person name="Gomez Garrido J."/>
        </authorList>
    </citation>
    <scope>NUCLEOTIDE SEQUENCE</scope>
</reference>
<evidence type="ECO:0000256" key="1">
    <source>
        <dbReference type="ARBA" id="ARBA00004123"/>
    </source>
</evidence>
<feature type="region of interest" description="Disordered" evidence="3">
    <location>
        <begin position="312"/>
        <end position="337"/>
    </location>
</feature>
<protein>
    <submittedName>
        <fullName evidence="5">Ran-binding protein 3</fullName>
    </submittedName>
</protein>
<dbReference type="GO" id="GO:0006611">
    <property type="term" value="P:protein export from nucleus"/>
    <property type="evidence" value="ECO:0007669"/>
    <property type="project" value="TreeGrafter"/>
</dbReference>
<dbReference type="AlphaFoldDB" id="A0A8D9EBY0"/>
<proteinExistence type="predicted"/>
<sequence length="521" mass="55620">MSQNPSETFEEPDSMSDQKCSQVTSPDSSDSVTTDMPQSSVSSASENNTTCSPHSSSDSRKPNSTSSNETPSTSVLTSQNCSVLRKSFLNQVSNSASTSENVVSTTPKFQFKSSSFGSSLLKPSALSCSKASGSGSSGGFALKAPTLKNPFFKNVNIPEVSNSTVDENKTSNENSQEVTSSGQVSESPPTTAAASIRSPASTQENPSSSSSSTSLSSGLRSPPKFVPTLSNTSSTSNAATGGFVFGQNLRNRVTAQEDQSSSPSEASSSNNTDSATASGTTSTTTSTGEDFNSFASTNGTTDMLFTSTLQKESGEAKMDSGGEDSGTTRHKSLSEAAREYEEARANKRKYEAVATVTGEEEEVNILQINCKLFLYDKVKTWIELGRGHLRLNDINHSLSRIVIRVVGSLRVILNTKIWPEMVVQKPSENSVRLTAKENGQVKIYLVKASSKEIDQLYKALEWRVNNQKKMCAENGFHGNGTDESNESSESKKLMTEELVVTNGTREPDATPVSATQPQHSV</sequence>
<dbReference type="InterPro" id="IPR045255">
    <property type="entry name" value="RanBP1-like"/>
</dbReference>
<feature type="compositionally biased region" description="Low complexity" evidence="3">
    <location>
        <begin position="260"/>
        <end position="290"/>
    </location>
</feature>
<dbReference type="InterPro" id="IPR011993">
    <property type="entry name" value="PH-like_dom_sf"/>
</dbReference>
<dbReference type="PANTHER" id="PTHR23138">
    <property type="entry name" value="RAN BINDING PROTEIN"/>
    <property type="match status" value="1"/>
</dbReference>
<dbReference type="GO" id="GO:0005634">
    <property type="term" value="C:nucleus"/>
    <property type="evidence" value="ECO:0007669"/>
    <property type="project" value="UniProtKB-SubCell"/>
</dbReference>
<keyword evidence="2" id="KW-0539">Nucleus</keyword>
<dbReference type="PROSITE" id="PS50196">
    <property type="entry name" value="RANBD1"/>
    <property type="match status" value="1"/>
</dbReference>
<evidence type="ECO:0000259" key="4">
    <source>
        <dbReference type="PROSITE" id="PS50196"/>
    </source>
</evidence>
<dbReference type="Gene3D" id="2.30.29.30">
    <property type="entry name" value="Pleckstrin-homology domain (PH domain)/Phosphotyrosine-binding domain (PTB)"/>
    <property type="match status" value="1"/>
</dbReference>
<evidence type="ECO:0000256" key="3">
    <source>
        <dbReference type="SAM" id="MobiDB-lite"/>
    </source>
</evidence>
<feature type="compositionally biased region" description="Polar residues" evidence="3">
    <location>
        <begin position="36"/>
        <end position="56"/>
    </location>
</feature>
<feature type="compositionally biased region" description="Low complexity" evidence="3">
    <location>
        <begin position="62"/>
        <end position="74"/>
    </location>
</feature>
<feature type="compositionally biased region" description="Polar residues" evidence="3">
    <location>
        <begin position="512"/>
        <end position="521"/>
    </location>
</feature>
<evidence type="ECO:0000313" key="5">
    <source>
        <dbReference type="EMBL" id="CAG6748273.1"/>
    </source>
</evidence>
<feature type="region of interest" description="Disordered" evidence="3">
    <location>
        <begin position="473"/>
        <end position="521"/>
    </location>
</feature>